<evidence type="ECO:0000256" key="8">
    <source>
        <dbReference type="ARBA" id="ARBA00022840"/>
    </source>
</evidence>
<dbReference type="CDD" id="cd14005">
    <property type="entry name" value="STKc_PIM"/>
    <property type="match status" value="1"/>
</dbReference>
<gene>
    <name evidence="15" type="ORF">Bpfe_006261</name>
</gene>
<organism evidence="15 16">
    <name type="scientific">Biomphalaria pfeifferi</name>
    <name type="common">Bloodfluke planorb</name>
    <name type="synonym">Freshwater snail</name>
    <dbReference type="NCBI Taxonomy" id="112525"/>
    <lineage>
        <taxon>Eukaryota</taxon>
        <taxon>Metazoa</taxon>
        <taxon>Spiralia</taxon>
        <taxon>Lophotrochozoa</taxon>
        <taxon>Mollusca</taxon>
        <taxon>Gastropoda</taxon>
        <taxon>Heterobranchia</taxon>
        <taxon>Euthyneura</taxon>
        <taxon>Panpulmonata</taxon>
        <taxon>Hygrophila</taxon>
        <taxon>Lymnaeoidea</taxon>
        <taxon>Planorbidae</taxon>
        <taxon>Biomphalaria</taxon>
    </lineage>
</organism>
<comment type="similarity">
    <text evidence="13">Belongs to the protein kinase superfamily.</text>
</comment>
<evidence type="ECO:0000256" key="9">
    <source>
        <dbReference type="ARBA" id="ARBA00023200"/>
    </source>
</evidence>
<dbReference type="InterPro" id="IPR051138">
    <property type="entry name" value="PIM_Ser/Thr_kinase"/>
</dbReference>
<keyword evidence="16" id="KW-1185">Reference proteome</keyword>
<keyword evidence="6 12" id="KW-0547">Nucleotide-binding</keyword>
<evidence type="ECO:0000256" key="1">
    <source>
        <dbReference type="ARBA" id="ARBA00004192"/>
    </source>
</evidence>
<evidence type="ECO:0000256" key="11">
    <source>
        <dbReference type="ARBA" id="ARBA00048679"/>
    </source>
</evidence>
<dbReference type="Pfam" id="PF00069">
    <property type="entry name" value="Pkinase"/>
    <property type="match status" value="1"/>
</dbReference>
<comment type="catalytic activity">
    <reaction evidence="11">
        <text>L-seryl-[protein] + ATP = O-phospho-L-seryl-[protein] + ADP + H(+)</text>
        <dbReference type="Rhea" id="RHEA:17989"/>
        <dbReference type="Rhea" id="RHEA-COMP:9863"/>
        <dbReference type="Rhea" id="RHEA-COMP:11604"/>
        <dbReference type="ChEBI" id="CHEBI:15378"/>
        <dbReference type="ChEBI" id="CHEBI:29999"/>
        <dbReference type="ChEBI" id="CHEBI:30616"/>
        <dbReference type="ChEBI" id="CHEBI:83421"/>
        <dbReference type="ChEBI" id="CHEBI:456216"/>
        <dbReference type="EC" id="2.7.11.1"/>
    </reaction>
</comment>
<reference evidence="15" key="2">
    <citation type="submission" date="2023-04" db="EMBL/GenBank/DDBJ databases">
        <authorList>
            <person name="Bu L."/>
            <person name="Lu L."/>
            <person name="Laidemitt M.R."/>
            <person name="Zhang S.M."/>
            <person name="Mutuku M."/>
            <person name="Mkoji G."/>
            <person name="Steinauer M."/>
            <person name="Loker E.S."/>
        </authorList>
    </citation>
    <scope>NUCLEOTIDE SEQUENCE</scope>
    <source>
        <strain evidence="15">KasaAsao</strain>
        <tissue evidence="15">Whole Snail</tissue>
    </source>
</reference>
<feature type="binding site" evidence="12">
    <location>
        <position position="117"/>
    </location>
    <ligand>
        <name>ATP</name>
        <dbReference type="ChEBI" id="CHEBI:30616"/>
    </ligand>
</feature>
<evidence type="ECO:0000313" key="15">
    <source>
        <dbReference type="EMBL" id="KAK0064076.1"/>
    </source>
</evidence>
<evidence type="ECO:0000256" key="7">
    <source>
        <dbReference type="ARBA" id="ARBA00022777"/>
    </source>
</evidence>
<evidence type="ECO:0000256" key="12">
    <source>
        <dbReference type="PROSITE-ProRule" id="PRU10141"/>
    </source>
</evidence>
<keyword evidence="8 12" id="KW-0067">ATP-binding</keyword>
<evidence type="ECO:0000259" key="14">
    <source>
        <dbReference type="PROSITE" id="PS50011"/>
    </source>
</evidence>
<dbReference type="GO" id="GO:0030430">
    <property type="term" value="C:host cell cytoplasm"/>
    <property type="evidence" value="ECO:0007669"/>
    <property type="project" value="UniProtKB-SubCell"/>
</dbReference>
<dbReference type="PROSITE" id="PS51257">
    <property type="entry name" value="PROKAR_LIPOPROTEIN"/>
    <property type="match status" value="1"/>
</dbReference>
<dbReference type="SMART" id="SM00220">
    <property type="entry name" value="S_TKc"/>
    <property type="match status" value="1"/>
</dbReference>
<reference evidence="15" key="1">
    <citation type="journal article" date="2023" name="PLoS Negl. Trop. Dis.">
        <title>A genome sequence for Biomphalaria pfeifferi, the major vector snail for the human-infecting parasite Schistosoma mansoni.</title>
        <authorList>
            <person name="Bu L."/>
            <person name="Lu L."/>
            <person name="Laidemitt M.R."/>
            <person name="Zhang S.M."/>
            <person name="Mutuku M."/>
            <person name="Mkoji G."/>
            <person name="Steinauer M."/>
            <person name="Loker E.S."/>
        </authorList>
    </citation>
    <scope>NUCLEOTIDE SEQUENCE</scope>
    <source>
        <strain evidence="15">KasaAsao</strain>
    </source>
</reference>
<dbReference type="PROSITE" id="PS00107">
    <property type="entry name" value="PROTEIN_KINASE_ATP"/>
    <property type="match status" value="1"/>
</dbReference>
<dbReference type="InterPro" id="IPR000719">
    <property type="entry name" value="Prot_kinase_dom"/>
</dbReference>
<dbReference type="PROSITE" id="PS50011">
    <property type="entry name" value="PROTEIN_KINASE_DOM"/>
    <property type="match status" value="1"/>
</dbReference>
<dbReference type="EMBL" id="JASAOG010000018">
    <property type="protein sequence ID" value="KAK0064076.1"/>
    <property type="molecule type" value="Genomic_DNA"/>
</dbReference>
<keyword evidence="4 13" id="KW-0723">Serine/threonine-protein kinase</keyword>
<comment type="subcellular location">
    <subcellularLocation>
        <location evidence="1">Host cytoplasm</location>
    </subcellularLocation>
</comment>
<dbReference type="SUPFAM" id="SSF56112">
    <property type="entry name" value="Protein kinase-like (PK-like)"/>
    <property type="match status" value="1"/>
</dbReference>
<dbReference type="EC" id="2.7.11.1" evidence="2"/>
<keyword evidence="5" id="KW-0808">Transferase</keyword>
<comment type="catalytic activity">
    <reaction evidence="10">
        <text>L-threonyl-[protein] + ATP = O-phospho-L-threonyl-[protein] + ADP + H(+)</text>
        <dbReference type="Rhea" id="RHEA:46608"/>
        <dbReference type="Rhea" id="RHEA-COMP:11060"/>
        <dbReference type="Rhea" id="RHEA-COMP:11605"/>
        <dbReference type="ChEBI" id="CHEBI:15378"/>
        <dbReference type="ChEBI" id="CHEBI:30013"/>
        <dbReference type="ChEBI" id="CHEBI:30616"/>
        <dbReference type="ChEBI" id="CHEBI:61977"/>
        <dbReference type="ChEBI" id="CHEBI:456216"/>
        <dbReference type="EC" id="2.7.11.1"/>
    </reaction>
</comment>
<evidence type="ECO:0000313" key="16">
    <source>
        <dbReference type="Proteomes" id="UP001233172"/>
    </source>
</evidence>
<dbReference type="GO" id="GO:0005737">
    <property type="term" value="C:cytoplasm"/>
    <property type="evidence" value="ECO:0007669"/>
    <property type="project" value="TreeGrafter"/>
</dbReference>
<feature type="domain" description="Protein kinase" evidence="14">
    <location>
        <begin position="83"/>
        <end position="334"/>
    </location>
</feature>
<dbReference type="FunFam" id="1.10.510.10:FF:000708">
    <property type="entry name" value="serine/threonine-protein kinase par-1-like"/>
    <property type="match status" value="1"/>
</dbReference>
<dbReference type="GO" id="GO:0004674">
    <property type="term" value="F:protein serine/threonine kinase activity"/>
    <property type="evidence" value="ECO:0007669"/>
    <property type="project" value="UniProtKB-KW"/>
</dbReference>
<dbReference type="InterPro" id="IPR017441">
    <property type="entry name" value="Protein_kinase_ATP_BS"/>
</dbReference>
<comment type="caution">
    <text evidence="15">The sequence shown here is derived from an EMBL/GenBank/DDBJ whole genome shotgun (WGS) entry which is preliminary data.</text>
</comment>
<name>A0AAD8C074_BIOPF</name>
<dbReference type="InterPro" id="IPR008271">
    <property type="entry name" value="Ser/Thr_kinase_AS"/>
</dbReference>
<dbReference type="Gene3D" id="1.10.510.10">
    <property type="entry name" value="Transferase(Phosphotransferase) domain 1"/>
    <property type="match status" value="1"/>
</dbReference>
<proteinExistence type="inferred from homology"/>
<keyword evidence="9" id="KW-1035">Host cytoplasm</keyword>
<dbReference type="PROSITE" id="PS00108">
    <property type="entry name" value="PROTEIN_KINASE_ST"/>
    <property type="match status" value="1"/>
</dbReference>
<evidence type="ECO:0000256" key="13">
    <source>
        <dbReference type="RuleBase" id="RU000304"/>
    </source>
</evidence>
<dbReference type="InterPro" id="IPR011009">
    <property type="entry name" value="Kinase-like_dom_sf"/>
</dbReference>
<dbReference type="GO" id="GO:0005524">
    <property type="term" value="F:ATP binding"/>
    <property type="evidence" value="ECO:0007669"/>
    <property type="project" value="UniProtKB-UniRule"/>
</dbReference>
<dbReference type="PANTHER" id="PTHR22984">
    <property type="entry name" value="SERINE/THREONINE-PROTEIN KINASE PIM"/>
    <property type="match status" value="1"/>
</dbReference>
<dbReference type="PANTHER" id="PTHR22984:SF25">
    <property type="entry name" value="PROTEIN KINASE DOMAIN-CONTAINING PROTEIN"/>
    <property type="match status" value="1"/>
</dbReference>
<evidence type="ECO:0000256" key="5">
    <source>
        <dbReference type="ARBA" id="ARBA00022679"/>
    </source>
</evidence>
<evidence type="ECO:0000256" key="10">
    <source>
        <dbReference type="ARBA" id="ARBA00047899"/>
    </source>
</evidence>
<dbReference type="Gene3D" id="3.30.200.20">
    <property type="entry name" value="Phosphorylase Kinase, domain 1"/>
    <property type="match status" value="1"/>
</dbReference>
<dbReference type="Proteomes" id="UP001233172">
    <property type="component" value="Unassembled WGS sequence"/>
</dbReference>
<sequence>MFARKPCTSVTNMLTSCANSMSEQHEPQHHSCHQQLLQQQLLQQQQQNFVNNNVNLNQAHQPYNTLIPRVKSFRDKESIDSYYKVLEHLGAGGFGTVYSGIRKRDSLQVAIKVIAKKKVSSWTKLPSGSQVPLELHLLHRVQHVTGVIKLLDTFETPQEFIIVMERPDNVQDLFDYITERGPLSEPEARVFFLQIVQMVQSIEKCGVLHRDIKDENILIDLKTNQLKLIDFGSGTILRETDYDDFDGTRVYSPPEWISNRLYNGRHATVWSLGILLFDLVNGDIPFEQDEQIKAAQLHYKASLTPACKDLIRKCLSIDPHQRPTLDQILSHPWMAKVPAAIPIPENRKRTTASGKVVDVALLSSNESL</sequence>
<protein>
    <recommendedName>
        <fullName evidence="3">Serine/threonine-protein kinase 1</fullName>
        <ecNumber evidence="2">2.7.11.1</ecNumber>
    </recommendedName>
</protein>
<dbReference type="AlphaFoldDB" id="A0AAD8C074"/>
<evidence type="ECO:0000256" key="4">
    <source>
        <dbReference type="ARBA" id="ARBA00022527"/>
    </source>
</evidence>
<evidence type="ECO:0000256" key="3">
    <source>
        <dbReference type="ARBA" id="ARBA00016885"/>
    </source>
</evidence>
<evidence type="ECO:0000256" key="2">
    <source>
        <dbReference type="ARBA" id="ARBA00012513"/>
    </source>
</evidence>
<keyword evidence="7 15" id="KW-0418">Kinase</keyword>
<evidence type="ECO:0000256" key="6">
    <source>
        <dbReference type="ARBA" id="ARBA00022741"/>
    </source>
</evidence>
<accession>A0AAD8C074</accession>